<keyword evidence="3" id="KW-1185">Reference proteome</keyword>
<name>A0A919W8I6_9ACTN</name>
<feature type="transmembrane region" description="Helical" evidence="1">
    <location>
        <begin position="160"/>
        <end position="178"/>
    </location>
</feature>
<comment type="caution">
    <text evidence="2">The sequence shown here is derived from an EMBL/GenBank/DDBJ whole genome shotgun (WGS) entry which is preliminary data.</text>
</comment>
<feature type="transmembrane region" description="Helical" evidence="1">
    <location>
        <begin position="184"/>
        <end position="205"/>
    </location>
</feature>
<feature type="transmembrane region" description="Helical" evidence="1">
    <location>
        <begin position="42"/>
        <end position="65"/>
    </location>
</feature>
<sequence length="220" mass="23437">MIQRFFDIAYLGLMTNLLLALSCSPLVVVLMTTDPARSWPLLALLAPLAGPGVCGAFAVLAAYSADRDIAAARTFTRVWRASARRSPALVAAATATLVVLGVDVRFAWGRPVGALVIPVLVVAMILVLATTMLALVVLSERPGVRVRDASRVSLFLAVRHWYLTLFSLVVLGLFEVLLSTRPAIALGLAAAPLLYLVWSGSRFSLNAVLPERSSVSRGAV</sequence>
<keyword evidence="1" id="KW-0812">Transmembrane</keyword>
<dbReference type="AlphaFoldDB" id="A0A919W8I6"/>
<keyword evidence="1" id="KW-0472">Membrane</keyword>
<dbReference type="Proteomes" id="UP000677082">
    <property type="component" value="Unassembled WGS sequence"/>
</dbReference>
<evidence type="ECO:0000313" key="3">
    <source>
        <dbReference type="Proteomes" id="UP000677082"/>
    </source>
</evidence>
<dbReference type="RefSeq" id="WP_213009846.1">
    <property type="nucleotide sequence ID" value="NZ_BOQN01000073.1"/>
</dbReference>
<feature type="transmembrane region" description="Helical" evidence="1">
    <location>
        <begin position="7"/>
        <end position="30"/>
    </location>
</feature>
<feature type="transmembrane region" description="Helical" evidence="1">
    <location>
        <begin position="114"/>
        <end position="139"/>
    </location>
</feature>
<protein>
    <recommendedName>
        <fullName evidence="4">Ferredoxin-NADPH reductase</fullName>
    </recommendedName>
</protein>
<gene>
    <name evidence="2" type="ORF">Ato02nite_058490</name>
</gene>
<feature type="transmembrane region" description="Helical" evidence="1">
    <location>
        <begin position="86"/>
        <end position="108"/>
    </location>
</feature>
<evidence type="ECO:0000256" key="1">
    <source>
        <dbReference type="SAM" id="Phobius"/>
    </source>
</evidence>
<evidence type="ECO:0008006" key="4">
    <source>
        <dbReference type="Google" id="ProtNLM"/>
    </source>
</evidence>
<proteinExistence type="predicted"/>
<organism evidence="2 3">
    <name type="scientific">Paractinoplanes toevensis</name>
    <dbReference type="NCBI Taxonomy" id="571911"/>
    <lineage>
        <taxon>Bacteria</taxon>
        <taxon>Bacillati</taxon>
        <taxon>Actinomycetota</taxon>
        <taxon>Actinomycetes</taxon>
        <taxon>Micromonosporales</taxon>
        <taxon>Micromonosporaceae</taxon>
        <taxon>Paractinoplanes</taxon>
    </lineage>
</organism>
<keyword evidence="1" id="KW-1133">Transmembrane helix</keyword>
<dbReference type="EMBL" id="BOQN01000073">
    <property type="protein sequence ID" value="GIM94056.1"/>
    <property type="molecule type" value="Genomic_DNA"/>
</dbReference>
<reference evidence="2 3" key="1">
    <citation type="submission" date="2021-03" db="EMBL/GenBank/DDBJ databases">
        <title>Whole genome shotgun sequence of Actinoplanes toevensis NBRC 105298.</title>
        <authorList>
            <person name="Komaki H."/>
            <person name="Tamura T."/>
        </authorList>
    </citation>
    <scope>NUCLEOTIDE SEQUENCE [LARGE SCALE GENOMIC DNA]</scope>
    <source>
        <strain evidence="2 3">NBRC 105298</strain>
    </source>
</reference>
<accession>A0A919W8I6</accession>
<evidence type="ECO:0000313" key="2">
    <source>
        <dbReference type="EMBL" id="GIM94056.1"/>
    </source>
</evidence>
<dbReference type="PROSITE" id="PS51257">
    <property type="entry name" value="PROKAR_LIPOPROTEIN"/>
    <property type="match status" value="1"/>
</dbReference>